<reference evidence="3" key="1">
    <citation type="submission" date="2023-02" db="EMBL/GenBank/DDBJ databases">
        <authorList>
            <person name="Palmer J.M."/>
        </authorList>
    </citation>
    <scope>NUCLEOTIDE SEQUENCE</scope>
    <source>
        <strain evidence="3">FW57</strain>
    </source>
</reference>
<gene>
    <name evidence="3" type="ORF">NEMBOFW57_007130</name>
</gene>
<feature type="region of interest" description="Disordered" evidence="1">
    <location>
        <begin position="74"/>
        <end position="106"/>
    </location>
</feature>
<feature type="region of interest" description="Disordered" evidence="1">
    <location>
        <begin position="143"/>
        <end position="166"/>
    </location>
</feature>
<proteinExistence type="predicted"/>
<sequence length="219" mass="24292">MPALNPGSQSPIPQLETAGPTINNSVVWIVVVVVGGIIFIGAAVACALIYYTKRRRERHPYLIEHGIIKERKGSEGRLSRKDEERRQHMIRKSLASRSTDSAGSSRLSAMMEQIDRELLEIERQERQESTRLKDDWKQWEARVRHERSKSGDQHPATATASASVPSAPTEVPILAIPSPAKHRSHGRTLQLLSVGDGAIEATATIGGRFRGMIPSRSKY</sequence>
<evidence type="ECO:0000256" key="2">
    <source>
        <dbReference type="SAM" id="Phobius"/>
    </source>
</evidence>
<keyword evidence="4" id="KW-1185">Reference proteome</keyword>
<feature type="compositionally biased region" description="Basic and acidic residues" evidence="1">
    <location>
        <begin position="143"/>
        <end position="152"/>
    </location>
</feature>
<evidence type="ECO:0000313" key="4">
    <source>
        <dbReference type="Proteomes" id="UP001197093"/>
    </source>
</evidence>
<dbReference type="Proteomes" id="UP001197093">
    <property type="component" value="Unassembled WGS sequence"/>
</dbReference>
<feature type="compositionally biased region" description="Low complexity" evidence="1">
    <location>
        <begin position="155"/>
        <end position="166"/>
    </location>
</feature>
<evidence type="ECO:0000256" key="1">
    <source>
        <dbReference type="SAM" id="MobiDB-lite"/>
    </source>
</evidence>
<evidence type="ECO:0000313" key="3">
    <source>
        <dbReference type="EMBL" id="KAG7287617.1"/>
    </source>
</evidence>
<keyword evidence="2" id="KW-0472">Membrane</keyword>
<comment type="caution">
    <text evidence="3">The sequence shown here is derived from an EMBL/GenBank/DDBJ whole genome shotgun (WGS) entry which is preliminary data.</text>
</comment>
<dbReference type="AlphaFoldDB" id="A0AAD4EXS1"/>
<feature type="compositionally biased region" description="Basic and acidic residues" evidence="1">
    <location>
        <begin position="74"/>
        <end position="87"/>
    </location>
</feature>
<feature type="compositionally biased region" description="Polar residues" evidence="1">
    <location>
        <begin position="95"/>
        <end position="106"/>
    </location>
</feature>
<organism evidence="3 4">
    <name type="scientific">Staphylotrichum longicolle</name>
    <dbReference type="NCBI Taxonomy" id="669026"/>
    <lineage>
        <taxon>Eukaryota</taxon>
        <taxon>Fungi</taxon>
        <taxon>Dikarya</taxon>
        <taxon>Ascomycota</taxon>
        <taxon>Pezizomycotina</taxon>
        <taxon>Sordariomycetes</taxon>
        <taxon>Sordariomycetidae</taxon>
        <taxon>Sordariales</taxon>
        <taxon>Chaetomiaceae</taxon>
        <taxon>Staphylotrichum</taxon>
    </lineage>
</organism>
<dbReference type="EMBL" id="JAHCVI010000003">
    <property type="protein sequence ID" value="KAG7287617.1"/>
    <property type="molecule type" value="Genomic_DNA"/>
</dbReference>
<name>A0AAD4EXS1_9PEZI</name>
<feature type="transmembrane region" description="Helical" evidence="2">
    <location>
        <begin position="26"/>
        <end position="51"/>
    </location>
</feature>
<accession>A0AAD4EXS1</accession>
<keyword evidence="2" id="KW-1133">Transmembrane helix</keyword>
<keyword evidence="2" id="KW-0812">Transmembrane</keyword>
<protein>
    <submittedName>
        <fullName evidence="3">Uncharacterized protein</fullName>
    </submittedName>
</protein>